<dbReference type="InterPro" id="IPR036291">
    <property type="entry name" value="NAD(P)-bd_dom_sf"/>
</dbReference>
<dbReference type="SUPFAM" id="SSF51735">
    <property type="entry name" value="NAD(P)-binding Rossmann-fold domains"/>
    <property type="match status" value="1"/>
</dbReference>
<dbReference type="PANTHER" id="PTHR43242">
    <property type="entry name" value="NAD(P)-BINDING ROSSMANN-FOLD SUPERFAMILY PROTEIN"/>
    <property type="match status" value="1"/>
</dbReference>
<dbReference type="RefSeq" id="WP_246105726.1">
    <property type="nucleotide sequence ID" value="NZ_CP036261.1"/>
</dbReference>
<dbReference type="GO" id="GO:0008831">
    <property type="term" value="F:dTDP-4-dehydrorhamnose reductase activity"/>
    <property type="evidence" value="ECO:0007669"/>
    <property type="project" value="UniProtKB-EC"/>
</dbReference>
<reference evidence="2 3" key="1">
    <citation type="submission" date="2019-02" db="EMBL/GenBank/DDBJ databases">
        <title>Deep-cultivation of Planctomycetes and their phenomic and genomic characterization uncovers novel biology.</title>
        <authorList>
            <person name="Wiegand S."/>
            <person name="Jogler M."/>
            <person name="Boedeker C."/>
            <person name="Pinto D."/>
            <person name="Vollmers J."/>
            <person name="Rivas-Marin E."/>
            <person name="Kohn T."/>
            <person name="Peeters S.H."/>
            <person name="Heuer A."/>
            <person name="Rast P."/>
            <person name="Oberbeckmann S."/>
            <person name="Bunk B."/>
            <person name="Jeske O."/>
            <person name="Meyerdierks A."/>
            <person name="Storesund J.E."/>
            <person name="Kallscheuer N."/>
            <person name="Luecker S."/>
            <person name="Lage O.M."/>
            <person name="Pohl T."/>
            <person name="Merkel B.J."/>
            <person name="Hornburger P."/>
            <person name="Mueller R.-W."/>
            <person name="Bruemmer F."/>
            <person name="Labrenz M."/>
            <person name="Spormann A.M."/>
            <person name="Op den Camp H."/>
            <person name="Overmann J."/>
            <person name="Amann R."/>
            <person name="Jetten M.S.M."/>
            <person name="Mascher T."/>
            <person name="Medema M.H."/>
            <person name="Devos D.P."/>
            <person name="Kaster A.-K."/>
            <person name="Ovreas L."/>
            <person name="Rohde M."/>
            <person name="Galperin M.Y."/>
            <person name="Jogler C."/>
        </authorList>
    </citation>
    <scope>NUCLEOTIDE SEQUENCE [LARGE SCALE GENOMIC DNA]</scope>
    <source>
        <strain evidence="2 3">EC9</strain>
    </source>
</reference>
<dbReference type="Pfam" id="PF04321">
    <property type="entry name" value="RmlD_sub_bind"/>
    <property type="match status" value="1"/>
</dbReference>
<evidence type="ECO:0000313" key="3">
    <source>
        <dbReference type="Proteomes" id="UP000319557"/>
    </source>
</evidence>
<evidence type="ECO:0000259" key="1">
    <source>
        <dbReference type="Pfam" id="PF04321"/>
    </source>
</evidence>
<dbReference type="KEGG" id="ruv:EC9_34220"/>
<dbReference type="EC" id="1.1.1.133" evidence="2"/>
<name>A0A517M2X8_9BACT</name>
<organism evidence="2 3">
    <name type="scientific">Rosistilla ulvae</name>
    <dbReference type="NCBI Taxonomy" id="1930277"/>
    <lineage>
        <taxon>Bacteria</taxon>
        <taxon>Pseudomonadati</taxon>
        <taxon>Planctomycetota</taxon>
        <taxon>Planctomycetia</taxon>
        <taxon>Pirellulales</taxon>
        <taxon>Pirellulaceae</taxon>
        <taxon>Rosistilla</taxon>
    </lineage>
</organism>
<proteinExistence type="predicted"/>
<gene>
    <name evidence="2" type="primary">rmlD_3</name>
    <name evidence="2" type="ORF">EC9_34220</name>
</gene>
<dbReference type="PANTHER" id="PTHR43242:SF1">
    <property type="entry name" value="NAD(P)-BINDING ROSSMANN-FOLD SUPERFAMILY PROTEIN"/>
    <property type="match status" value="1"/>
</dbReference>
<feature type="domain" description="RmlD-like substrate binding" evidence="1">
    <location>
        <begin position="50"/>
        <end position="323"/>
    </location>
</feature>
<dbReference type="AlphaFoldDB" id="A0A517M2X8"/>
<keyword evidence="3" id="KW-1185">Reference proteome</keyword>
<dbReference type="Gene3D" id="3.40.50.720">
    <property type="entry name" value="NAD(P)-binding Rossmann-like Domain"/>
    <property type="match status" value="1"/>
</dbReference>
<dbReference type="Proteomes" id="UP000319557">
    <property type="component" value="Chromosome"/>
</dbReference>
<accession>A0A517M2X8</accession>
<sequence length="384" mass="42471">MICLVGSGLRFATIDAVCYKGEDFLSPDDYFVALLHLQATMDAEIPLPLIVTGIAGVAGYNAFRYLRARFPGQVYGVRREDNWPLSGDGILGCNSDDFDRWQQIIDQIQPAAVLNCEGSCALKSCELDPQMAERINVTSVENLIRVLAPTTRFIHLSIDLVFSGDKDGGYTEEDTPDPVTVYGKTMVAAERLVLERRPDACVLRISLPMGISFNGHAGAIDWIQSRFKNGRPATLYFDEVRTPTYTDCLNLVVERLLGNDLAGLYHCGGPRNLSLYEIAQVINRVGGYDPKLLMGCPRIDAGPMPPRAGNVTMDSSRLIAALGDEVFHPWPLDCSMVPSDVDWHHDRSTLQGSPELLADVLYRNPRRVDSMPEFEDIESPSSSR</sequence>
<keyword evidence="2" id="KW-0560">Oxidoreductase</keyword>
<dbReference type="InterPro" id="IPR029903">
    <property type="entry name" value="RmlD-like-bd"/>
</dbReference>
<protein>
    <submittedName>
        <fullName evidence="2">dTDP-4-dehydrorhamnose reductase</fullName>
        <ecNumber evidence="2">1.1.1.133</ecNumber>
    </submittedName>
</protein>
<dbReference type="EMBL" id="CP036261">
    <property type="protein sequence ID" value="QDS89225.1"/>
    <property type="molecule type" value="Genomic_DNA"/>
</dbReference>
<evidence type="ECO:0000313" key="2">
    <source>
        <dbReference type="EMBL" id="QDS89225.1"/>
    </source>
</evidence>